<keyword evidence="2" id="KW-1185">Reference proteome</keyword>
<organism evidence="1 2">
    <name type="scientific">Pigmentiphaga kullae</name>
    <dbReference type="NCBI Taxonomy" id="151784"/>
    <lineage>
        <taxon>Bacteria</taxon>
        <taxon>Pseudomonadati</taxon>
        <taxon>Pseudomonadota</taxon>
        <taxon>Betaproteobacteria</taxon>
        <taxon>Burkholderiales</taxon>
        <taxon>Alcaligenaceae</taxon>
        <taxon>Pigmentiphaga</taxon>
    </lineage>
</organism>
<evidence type="ECO:0000313" key="1">
    <source>
        <dbReference type="EMBL" id="RZS80998.1"/>
    </source>
</evidence>
<evidence type="ECO:0000313" key="2">
    <source>
        <dbReference type="Proteomes" id="UP000292445"/>
    </source>
</evidence>
<dbReference type="RefSeq" id="WP_130358591.1">
    <property type="nucleotide sequence ID" value="NZ_SGXC01000002.1"/>
</dbReference>
<proteinExistence type="predicted"/>
<accession>A0A4Q7ND66</accession>
<reference evidence="1 2" key="1">
    <citation type="submission" date="2019-02" db="EMBL/GenBank/DDBJ databases">
        <title>Genomic Encyclopedia of Type Strains, Phase IV (KMG-IV): sequencing the most valuable type-strain genomes for metagenomic binning, comparative biology and taxonomic classification.</title>
        <authorList>
            <person name="Goeker M."/>
        </authorList>
    </citation>
    <scope>NUCLEOTIDE SEQUENCE [LARGE SCALE GENOMIC DNA]</scope>
    <source>
        <strain evidence="1 2">K24</strain>
    </source>
</reference>
<name>A0A4Q7ND66_9BURK</name>
<gene>
    <name evidence="1" type="ORF">EV675_3611</name>
</gene>
<comment type="caution">
    <text evidence="1">The sequence shown here is derived from an EMBL/GenBank/DDBJ whole genome shotgun (WGS) entry which is preliminary data.</text>
</comment>
<dbReference type="Pfam" id="PF16290">
    <property type="entry name" value="DUF4936"/>
    <property type="match status" value="1"/>
</dbReference>
<dbReference type="InterPro" id="IPR032556">
    <property type="entry name" value="DUF4936"/>
</dbReference>
<dbReference type="EMBL" id="SGXC01000002">
    <property type="protein sequence ID" value="RZS80998.1"/>
    <property type="molecule type" value="Genomic_DNA"/>
</dbReference>
<protein>
    <submittedName>
        <fullName evidence="1">Uncharacterized protein DUF4936</fullName>
    </submittedName>
</protein>
<dbReference type="OrthoDB" id="8527613at2"/>
<dbReference type="AlphaFoldDB" id="A0A4Q7ND66"/>
<dbReference type="Proteomes" id="UP000292445">
    <property type="component" value="Unassembled WGS sequence"/>
</dbReference>
<sequence>MHNLYVYYKLPQDRRAEALAPARRVLDAGRAWSARVALLARPAADNGVVTWMEVYEDVADMPALEAALAEAVQAGGLAPLLLAPRRSEVFVDLPAGPAGWEG</sequence>